<feature type="domain" description="Knottins-like" evidence="4">
    <location>
        <begin position="25"/>
        <end position="70"/>
    </location>
</feature>
<dbReference type="PANTHER" id="PTHR33147">
    <property type="entry name" value="DEFENSIN-LIKE PROTEIN 1"/>
    <property type="match status" value="1"/>
</dbReference>
<evidence type="ECO:0000313" key="6">
    <source>
        <dbReference type="Proteomes" id="UP001443914"/>
    </source>
</evidence>
<reference evidence="5" key="1">
    <citation type="submission" date="2024-03" db="EMBL/GenBank/DDBJ databases">
        <title>WGS assembly of Saponaria officinalis var. Norfolk2.</title>
        <authorList>
            <person name="Jenkins J."/>
            <person name="Shu S."/>
            <person name="Grimwood J."/>
            <person name="Barry K."/>
            <person name="Goodstein D."/>
            <person name="Schmutz J."/>
            <person name="Leebens-Mack J."/>
            <person name="Osbourn A."/>
        </authorList>
    </citation>
    <scope>NUCLEOTIDE SEQUENCE [LARGE SCALE GENOMIC DNA]</scope>
    <source>
        <strain evidence="5">JIC</strain>
    </source>
</reference>
<accession>A0AAW1MR82</accession>
<keyword evidence="1 3" id="KW-0732">Signal</keyword>
<name>A0AAW1MR82_SAPOF</name>
<sequence>MKHQVKPFAAIFIMLLLTLASEARMCKRPSQKFRGLCTRDTNCVSVCATEGYANGDCHGLRRRCICSKPCP</sequence>
<dbReference type="GO" id="GO:0006952">
    <property type="term" value="P:defense response"/>
    <property type="evidence" value="ECO:0007669"/>
    <property type="project" value="InterPro"/>
</dbReference>
<dbReference type="Proteomes" id="UP001443914">
    <property type="component" value="Unassembled WGS sequence"/>
</dbReference>
<evidence type="ECO:0000256" key="3">
    <source>
        <dbReference type="SAM" id="SignalP"/>
    </source>
</evidence>
<dbReference type="EMBL" id="JBDFQZ010000002">
    <property type="protein sequence ID" value="KAK9747981.1"/>
    <property type="molecule type" value="Genomic_DNA"/>
</dbReference>
<comment type="caution">
    <text evidence="5">The sequence shown here is derived from an EMBL/GenBank/DDBJ whole genome shotgun (WGS) entry which is preliminary data.</text>
</comment>
<organism evidence="5 6">
    <name type="scientific">Saponaria officinalis</name>
    <name type="common">Common soapwort</name>
    <name type="synonym">Lychnis saponaria</name>
    <dbReference type="NCBI Taxonomy" id="3572"/>
    <lineage>
        <taxon>Eukaryota</taxon>
        <taxon>Viridiplantae</taxon>
        <taxon>Streptophyta</taxon>
        <taxon>Embryophyta</taxon>
        <taxon>Tracheophyta</taxon>
        <taxon>Spermatophyta</taxon>
        <taxon>Magnoliopsida</taxon>
        <taxon>eudicotyledons</taxon>
        <taxon>Gunneridae</taxon>
        <taxon>Pentapetalae</taxon>
        <taxon>Caryophyllales</taxon>
        <taxon>Caryophyllaceae</taxon>
        <taxon>Caryophylleae</taxon>
        <taxon>Saponaria</taxon>
    </lineage>
</organism>
<dbReference type="InterPro" id="IPR008176">
    <property type="entry name" value="Defensin_plant"/>
</dbReference>
<dbReference type="AlphaFoldDB" id="A0AAW1MR82"/>
<dbReference type="CDD" id="cd00107">
    <property type="entry name" value="Knot1"/>
    <property type="match status" value="1"/>
</dbReference>
<dbReference type="Pfam" id="PF00304">
    <property type="entry name" value="Gamma-thionin"/>
    <property type="match status" value="1"/>
</dbReference>
<evidence type="ECO:0000313" key="5">
    <source>
        <dbReference type="EMBL" id="KAK9747981.1"/>
    </source>
</evidence>
<feature type="chain" id="PRO_5043430186" description="Knottins-like domain-containing protein" evidence="3">
    <location>
        <begin position="24"/>
        <end position="71"/>
    </location>
</feature>
<dbReference type="InterPro" id="IPR003614">
    <property type="entry name" value="Knottins"/>
</dbReference>
<dbReference type="InterPro" id="IPR036574">
    <property type="entry name" value="Scorpion_toxin-like_sf"/>
</dbReference>
<evidence type="ECO:0000256" key="1">
    <source>
        <dbReference type="ARBA" id="ARBA00022729"/>
    </source>
</evidence>
<dbReference type="PROSITE" id="PS00940">
    <property type="entry name" value="GAMMA_THIONIN"/>
    <property type="match status" value="1"/>
</dbReference>
<proteinExistence type="predicted"/>
<keyword evidence="6" id="KW-1185">Reference proteome</keyword>
<keyword evidence="2" id="KW-1015">Disulfide bond</keyword>
<dbReference type="Gene3D" id="3.30.30.10">
    <property type="entry name" value="Knottin, scorpion toxin-like"/>
    <property type="match status" value="1"/>
</dbReference>
<dbReference type="SUPFAM" id="SSF57095">
    <property type="entry name" value="Scorpion toxin-like"/>
    <property type="match status" value="1"/>
</dbReference>
<evidence type="ECO:0000259" key="4">
    <source>
        <dbReference type="SMART" id="SM00505"/>
    </source>
</evidence>
<feature type="signal peptide" evidence="3">
    <location>
        <begin position="1"/>
        <end position="23"/>
    </location>
</feature>
<dbReference type="PANTHER" id="PTHR33147:SF39">
    <property type="entry name" value="DRO1 PROTEIN-RELATED"/>
    <property type="match status" value="1"/>
</dbReference>
<dbReference type="SMART" id="SM00505">
    <property type="entry name" value="Knot1"/>
    <property type="match status" value="1"/>
</dbReference>
<dbReference type="PRINTS" id="PR00288">
    <property type="entry name" value="PUROTHIONIN"/>
</dbReference>
<gene>
    <name evidence="5" type="ORF">RND81_02G028000</name>
</gene>
<evidence type="ECO:0000256" key="2">
    <source>
        <dbReference type="ARBA" id="ARBA00023157"/>
    </source>
</evidence>
<protein>
    <recommendedName>
        <fullName evidence="4">Knottins-like domain-containing protein</fullName>
    </recommendedName>
</protein>